<reference evidence="2 3" key="1">
    <citation type="journal article" date="2019" name="Sci. Rep.">
        <title>A multi-omics analysis of the grapevine pathogen Lasiodiplodia theobromae reveals that temperature affects the expression of virulence- and pathogenicity-related genes.</title>
        <authorList>
            <person name="Felix C."/>
            <person name="Meneses R."/>
            <person name="Goncalves M.F.M."/>
            <person name="Tilleman L."/>
            <person name="Duarte A.S."/>
            <person name="Jorrin-Novo J.V."/>
            <person name="Van de Peer Y."/>
            <person name="Deforce D."/>
            <person name="Van Nieuwerburgh F."/>
            <person name="Esteves A.C."/>
            <person name="Alves A."/>
        </authorList>
    </citation>
    <scope>NUCLEOTIDE SEQUENCE [LARGE SCALE GENOMIC DNA]</scope>
    <source>
        <strain evidence="2 3">LA-SOL3</strain>
    </source>
</reference>
<dbReference type="InterPro" id="IPR008030">
    <property type="entry name" value="NmrA-like"/>
</dbReference>
<dbReference type="AlphaFoldDB" id="A0A5N5D135"/>
<keyword evidence="3" id="KW-1185">Reference proteome</keyword>
<dbReference type="PANTHER" id="PTHR47129">
    <property type="entry name" value="QUINONE OXIDOREDUCTASE 2"/>
    <property type="match status" value="1"/>
</dbReference>
<accession>A0A5N5D135</accession>
<sequence length="315" mass="34897">MPKVVITGASGKLGGAVLRNLLAYKLLPPQDIVVTTSGSPNDPRWLIPQEQGVTVRHASYDDKATMEAAFRGGERLLLVSTPRISMDFNDAPYGHGREAHHFAAIEAARAAGVRHIYYTSLGFGSSSSKAGVMRAHNRTEDYLRMLSDTSHTILREGLYNESWPLYLGHGHLSGDDDRDEIIVAGDGRISWAAIDDLGLATASILIDESQRYCGITATLATTLPITLREVAAMVSAAKARKIELKVVGRDEHEKYYIEQRGLEAPYVKWWSLTYDAVREGECDNQDTLLEQILAKHNRKPKPLQATIREMLERQA</sequence>
<dbReference type="Gene3D" id="3.90.25.10">
    <property type="entry name" value="UDP-galactose 4-epimerase, domain 1"/>
    <property type="match status" value="1"/>
</dbReference>
<dbReference type="InterPro" id="IPR036291">
    <property type="entry name" value="NAD(P)-bd_dom_sf"/>
</dbReference>
<evidence type="ECO:0000313" key="3">
    <source>
        <dbReference type="Proteomes" id="UP000325902"/>
    </source>
</evidence>
<comment type="caution">
    <text evidence="2">The sequence shown here is derived from an EMBL/GenBank/DDBJ whole genome shotgun (WGS) entry which is preliminary data.</text>
</comment>
<name>A0A5N5D135_9PEZI</name>
<dbReference type="SUPFAM" id="SSF51735">
    <property type="entry name" value="NAD(P)-binding Rossmann-fold domains"/>
    <property type="match status" value="1"/>
</dbReference>
<dbReference type="Gene3D" id="3.40.50.720">
    <property type="entry name" value="NAD(P)-binding Rossmann-like Domain"/>
    <property type="match status" value="1"/>
</dbReference>
<proteinExistence type="predicted"/>
<feature type="domain" description="NmrA-like" evidence="1">
    <location>
        <begin position="3"/>
        <end position="247"/>
    </location>
</feature>
<dbReference type="Proteomes" id="UP000325902">
    <property type="component" value="Unassembled WGS sequence"/>
</dbReference>
<dbReference type="Pfam" id="PF05368">
    <property type="entry name" value="NmrA"/>
    <property type="match status" value="1"/>
</dbReference>
<dbReference type="EMBL" id="VCHE01000104">
    <property type="protein sequence ID" value="KAB2571350.1"/>
    <property type="molecule type" value="Genomic_DNA"/>
</dbReference>
<dbReference type="OrthoDB" id="419598at2759"/>
<organism evidence="2 3">
    <name type="scientific">Lasiodiplodia theobromae</name>
    <dbReference type="NCBI Taxonomy" id="45133"/>
    <lineage>
        <taxon>Eukaryota</taxon>
        <taxon>Fungi</taxon>
        <taxon>Dikarya</taxon>
        <taxon>Ascomycota</taxon>
        <taxon>Pezizomycotina</taxon>
        <taxon>Dothideomycetes</taxon>
        <taxon>Dothideomycetes incertae sedis</taxon>
        <taxon>Botryosphaeriales</taxon>
        <taxon>Botryosphaeriaceae</taxon>
        <taxon>Lasiodiplodia</taxon>
    </lineage>
</organism>
<dbReference type="InterPro" id="IPR052718">
    <property type="entry name" value="NmrA-type_oxidoreductase"/>
</dbReference>
<gene>
    <name evidence="2" type="ORF">DBV05_g10014</name>
</gene>
<protein>
    <recommendedName>
        <fullName evidence="1">NmrA-like domain-containing protein</fullName>
    </recommendedName>
</protein>
<evidence type="ECO:0000259" key="1">
    <source>
        <dbReference type="Pfam" id="PF05368"/>
    </source>
</evidence>
<dbReference type="PANTHER" id="PTHR47129:SF1">
    <property type="entry name" value="NMRA-LIKE DOMAIN-CONTAINING PROTEIN"/>
    <property type="match status" value="1"/>
</dbReference>
<evidence type="ECO:0000313" key="2">
    <source>
        <dbReference type="EMBL" id="KAB2571350.1"/>
    </source>
</evidence>